<keyword evidence="1" id="KW-1133">Transmembrane helix</keyword>
<comment type="caution">
    <text evidence="2">The sequence shown here is derived from an EMBL/GenBank/DDBJ whole genome shotgun (WGS) entry which is preliminary data.</text>
</comment>
<reference evidence="2 3" key="1">
    <citation type="journal article" date="2016" name="Mol. Biol. Evol.">
        <title>Genome-Wide Survey of Gut Fungi (Harpellales) Reveals the First Horizontally Transferred Ubiquitin Gene from a Mosquito Host.</title>
        <authorList>
            <person name="Wang Y."/>
            <person name="White M.M."/>
            <person name="Kvist S."/>
            <person name="Moncalvo J.M."/>
        </authorList>
    </citation>
    <scope>NUCLEOTIDE SEQUENCE [LARGE SCALE GENOMIC DNA]</scope>
    <source>
        <strain evidence="2 3">ALG-7-W6</strain>
    </source>
</reference>
<name>A0A1R0H799_9FUNG</name>
<dbReference type="EMBL" id="LSSL01000293">
    <property type="protein sequence ID" value="OLY84954.1"/>
    <property type="molecule type" value="Genomic_DNA"/>
</dbReference>
<keyword evidence="1" id="KW-0472">Membrane</keyword>
<gene>
    <name evidence="2" type="ORF">AYI68_g873</name>
</gene>
<dbReference type="AlphaFoldDB" id="A0A1R0H799"/>
<feature type="transmembrane region" description="Helical" evidence="1">
    <location>
        <begin position="83"/>
        <end position="102"/>
    </location>
</feature>
<keyword evidence="1" id="KW-0812">Transmembrane</keyword>
<organism evidence="2 3">
    <name type="scientific">Smittium mucronatum</name>
    <dbReference type="NCBI Taxonomy" id="133383"/>
    <lineage>
        <taxon>Eukaryota</taxon>
        <taxon>Fungi</taxon>
        <taxon>Fungi incertae sedis</taxon>
        <taxon>Zoopagomycota</taxon>
        <taxon>Kickxellomycotina</taxon>
        <taxon>Harpellomycetes</taxon>
        <taxon>Harpellales</taxon>
        <taxon>Legeriomycetaceae</taxon>
        <taxon>Smittium</taxon>
    </lineage>
</organism>
<evidence type="ECO:0000256" key="1">
    <source>
        <dbReference type="SAM" id="Phobius"/>
    </source>
</evidence>
<feature type="transmembrane region" description="Helical" evidence="1">
    <location>
        <begin position="44"/>
        <end position="63"/>
    </location>
</feature>
<evidence type="ECO:0000313" key="3">
    <source>
        <dbReference type="Proteomes" id="UP000187455"/>
    </source>
</evidence>
<dbReference type="SUPFAM" id="SSF103473">
    <property type="entry name" value="MFS general substrate transporter"/>
    <property type="match status" value="1"/>
</dbReference>
<proteinExistence type="predicted"/>
<sequence>MYIGRRPAGGSSYSDFWFTLSCGLLFKPRKKIVVSKKTFDKKTILNPTSILLLLSGFIVEAGYNIPLLYFPSSLVDLGKPKEFATNMIMVFCFISATSRLVFGYLSRRNNNSYDLYILRFLSFARPDNCGKLLPSGKGLNDERPNLPNNGIFSSNIFPRRWSSF</sequence>
<accession>A0A1R0H799</accession>
<keyword evidence="3" id="KW-1185">Reference proteome</keyword>
<dbReference type="InterPro" id="IPR036259">
    <property type="entry name" value="MFS_trans_sf"/>
</dbReference>
<dbReference type="Proteomes" id="UP000187455">
    <property type="component" value="Unassembled WGS sequence"/>
</dbReference>
<protein>
    <submittedName>
        <fullName evidence="2">Uncharacterized protein</fullName>
    </submittedName>
</protein>
<evidence type="ECO:0000313" key="2">
    <source>
        <dbReference type="EMBL" id="OLY84954.1"/>
    </source>
</evidence>
<dbReference type="OrthoDB" id="6499973at2759"/>